<proteinExistence type="predicted"/>
<name>A0A8J4G7D4_9CHLO</name>
<protein>
    <submittedName>
        <fullName evidence="1">Uncharacterized protein</fullName>
    </submittedName>
</protein>
<gene>
    <name evidence="1" type="ORF">Vretimale_6248</name>
</gene>
<reference evidence="1" key="1">
    <citation type="journal article" date="2021" name="Proc. Natl. Acad. Sci. U.S.A.">
        <title>Three genomes in the algal genus Volvox reveal the fate of a haploid sex-determining region after a transition to homothallism.</title>
        <authorList>
            <person name="Yamamoto K."/>
            <person name="Hamaji T."/>
            <person name="Kawai-Toyooka H."/>
            <person name="Matsuzaki R."/>
            <person name="Takahashi F."/>
            <person name="Nishimura Y."/>
            <person name="Kawachi M."/>
            <person name="Noguchi H."/>
            <person name="Minakuchi Y."/>
            <person name="Umen J.G."/>
            <person name="Toyoda A."/>
            <person name="Nozaki H."/>
        </authorList>
    </citation>
    <scope>NUCLEOTIDE SEQUENCE</scope>
    <source>
        <strain evidence="1">NIES-3785</strain>
    </source>
</reference>
<dbReference type="Proteomes" id="UP000722791">
    <property type="component" value="Unassembled WGS sequence"/>
</dbReference>
<dbReference type="AlphaFoldDB" id="A0A8J4G7D4"/>
<dbReference type="EMBL" id="BNCQ01000009">
    <property type="protein sequence ID" value="GIM01427.1"/>
    <property type="molecule type" value="Genomic_DNA"/>
</dbReference>
<evidence type="ECO:0000313" key="2">
    <source>
        <dbReference type="Proteomes" id="UP000722791"/>
    </source>
</evidence>
<feature type="non-terminal residue" evidence="1">
    <location>
        <position position="1"/>
    </location>
</feature>
<evidence type="ECO:0000313" key="1">
    <source>
        <dbReference type="EMBL" id="GIM01427.1"/>
    </source>
</evidence>
<accession>A0A8J4G7D4</accession>
<organism evidence="1 2">
    <name type="scientific">Volvox reticuliferus</name>
    <dbReference type="NCBI Taxonomy" id="1737510"/>
    <lineage>
        <taxon>Eukaryota</taxon>
        <taxon>Viridiplantae</taxon>
        <taxon>Chlorophyta</taxon>
        <taxon>core chlorophytes</taxon>
        <taxon>Chlorophyceae</taxon>
        <taxon>CS clade</taxon>
        <taxon>Chlamydomonadales</taxon>
        <taxon>Volvocaceae</taxon>
        <taxon>Volvox</taxon>
    </lineage>
</organism>
<comment type="caution">
    <text evidence="1">The sequence shown here is derived from an EMBL/GenBank/DDBJ whole genome shotgun (WGS) entry which is preliminary data.</text>
</comment>
<sequence length="127" mass="13913">MDLKAVAPGGGRRVRLKLFVKEEAEPTKTCELNVPSGCDFKELHDLLCDNILGGENERWKLVKENRTPHLGPNGGGHIEISQEWQSKAAELLTHPADDACPVVSVDESDLRGGVDVYSIMLGHVARE</sequence>